<dbReference type="Proteomes" id="UP000193623">
    <property type="component" value="Unassembled WGS sequence"/>
</dbReference>
<protein>
    <submittedName>
        <fullName evidence="1">Uncharacterized protein</fullName>
    </submittedName>
</protein>
<keyword evidence="2" id="KW-1185">Reference proteome</keyword>
<proteinExistence type="predicted"/>
<dbReference type="RefSeq" id="WP_235000797.1">
    <property type="nucleotide sequence ID" value="NZ_FWFT01000006.1"/>
</dbReference>
<dbReference type="EMBL" id="FWFT01000006">
    <property type="protein sequence ID" value="SLN59666.1"/>
    <property type="molecule type" value="Genomic_DNA"/>
</dbReference>
<evidence type="ECO:0000313" key="2">
    <source>
        <dbReference type="Proteomes" id="UP000193623"/>
    </source>
</evidence>
<accession>A0A1Y5TB12</accession>
<name>A0A1Y5TB12_9RHOB</name>
<dbReference type="AlphaFoldDB" id="A0A1Y5TB12"/>
<reference evidence="1 2" key="1">
    <citation type="submission" date="2017-03" db="EMBL/GenBank/DDBJ databases">
        <authorList>
            <person name="Afonso C.L."/>
            <person name="Miller P.J."/>
            <person name="Scott M.A."/>
            <person name="Spackman E."/>
            <person name="Goraichik I."/>
            <person name="Dimitrov K.M."/>
            <person name="Suarez D.L."/>
            <person name="Swayne D.E."/>
        </authorList>
    </citation>
    <scope>NUCLEOTIDE SEQUENCE [LARGE SCALE GENOMIC DNA]</scope>
    <source>
        <strain evidence="1 2">CECT 8397</strain>
    </source>
</reference>
<sequence length="117" mass="13082">MTTQSGGEATEQKLAAERIEEARQLQRNINRTLKAVLDLVESGDLGEIDKLPKQMAQLNNVFAETRKKEAEFNGQFGTGLADGDIDFDAVRYQIGCRLRRIRKCCRSQGVPQKPDAD</sequence>
<gene>
    <name evidence="1" type="ORF">PSJ8397_03174</name>
</gene>
<organism evidence="1 2">
    <name type="scientific">Pseudooctadecabacter jejudonensis</name>
    <dbReference type="NCBI Taxonomy" id="1391910"/>
    <lineage>
        <taxon>Bacteria</taxon>
        <taxon>Pseudomonadati</taxon>
        <taxon>Pseudomonadota</taxon>
        <taxon>Alphaproteobacteria</taxon>
        <taxon>Rhodobacterales</taxon>
        <taxon>Paracoccaceae</taxon>
        <taxon>Pseudooctadecabacter</taxon>
    </lineage>
</organism>
<evidence type="ECO:0000313" key="1">
    <source>
        <dbReference type="EMBL" id="SLN59666.1"/>
    </source>
</evidence>